<sequence length="202" mass="21560">MNHRALIILPDASCVAAAEHAGIRCMGDLAVLGGLTDAEVDIAGSLACEGRIVGGRVACGGRLTCLSLGAEDSPTAVWVNAPPPDDRDVVEAGWRQHATLGRELADLGPRDDARRQELQARREGILWRLDRLAESFGGGVLEVLETLEPGVSLRLGVRPERYTFVQRIAGPLRIEAAPDGHPLLRQGDRVTPLRGAGGWVRA</sequence>
<dbReference type="KEGG" id="phm:PSMK_16560"/>
<dbReference type="Proteomes" id="UP000007881">
    <property type="component" value="Chromosome"/>
</dbReference>
<dbReference type="HOGENOM" id="CLU_1353590_0_0_0"/>
<protein>
    <submittedName>
        <fullName evidence="1">Uncharacterized protein</fullName>
    </submittedName>
</protein>
<keyword evidence="2" id="KW-1185">Reference proteome</keyword>
<reference evidence="1 2" key="1">
    <citation type="submission" date="2012-02" db="EMBL/GenBank/DDBJ databases">
        <title>Complete genome sequence of Phycisphaera mikurensis NBRC 102666.</title>
        <authorList>
            <person name="Ankai A."/>
            <person name="Hosoyama A."/>
            <person name="Terui Y."/>
            <person name="Sekine M."/>
            <person name="Fukai R."/>
            <person name="Kato Y."/>
            <person name="Nakamura S."/>
            <person name="Yamada-Narita S."/>
            <person name="Kawakoshi A."/>
            <person name="Fukunaga Y."/>
            <person name="Yamazaki S."/>
            <person name="Fujita N."/>
        </authorList>
    </citation>
    <scope>NUCLEOTIDE SEQUENCE [LARGE SCALE GENOMIC DNA]</scope>
    <source>
        <strain evidence="2">NBRC 102666 / KCTC 22515 / FYK2301M01</strain>
    </source>
</reference>
<name>I0IEX7_PHYMF</name>
<dbReference type="RefSeq" id="WP_014437033.1">
    <property type="nucleotide sequence ID" value="NC_017080.1"/>
</dbReference>
<proteinExistence type="predicted"/>
<evidence type="ECO:0000313" key="2">
    <source>
        <dbReference type="Proteomes" id="UP000007881"/>
    </source>
</evidence>
<dbReference type="STRING" id="1142394.PSMK_16560"/>
<gene>
    <name evidence="1" type="ordered locus">PSMK_16560</name>
</gene>
<dbReference type="EMBL" id="AP012338">
    <property type="protein sequence ID" value="BAM03815.1"/>
    <property type="molecule type" value="Genomic_DNA"/>
</dbReference>
<accession>I0IEX7</accession>
<organism evidence="1 2">
    <name type="scientific">Phycisphaera mikurensis (strain NBRC 102666 / KCTC 22515 / FYK2301M01)</name>
    <dbReference type="NCBI Taxonomy" id="1142394"/>
    <lineage>
        <taxon>Bacteria</taxon>
        <taxon>Pseudomonadati</taxon>
        <taxon>Planctomycetota</taxon>
        <taxon>Phycisphaerae</taxon>
        <taxon>Phycisphaerales</taxon>
        <taxon>Phycisphaeraceae</taxon>
        <taxon>Phycisphaera</taxon>
    </lineage>
</organism>
<evidence type="ECO:0000313" key="1">
    <source>
        <dbReference type="EMBL" id="BAM03815.1"/>
    </source>
</evidence>
<dbReference type="AlphaFoldDB" id="I0IEX7"/>